<feature type="compositionally biased region" description="Acidic residues" evidence="1">
    <location>
        <begin position="74"/>
        <end position="93"/>
    </location>
</feature>
<dbReference type="Proteomes" id="UP000076532">
    <property type="component" value="Unassembled WGS sequence"/>
</dbReference>
<reference evidence="2 3" key="1">
    <citation type="journal article" date="2016" name="Mol. Biol. Evol.">
        <title>Comparative Genomics of Early-Diverging Mushroom-Forming Fungi Provides Insights into the Origins of Lignocellulose Decay Capabilities.</title>
        <authorList>
            <person name="Nagy L.G."/>
            <person name="Riley R."/>
            <person name="Tritt A."/>
            <person name="Adam C."/>
            <person name="Daum C."/>
            <person name="Floudas D."/>
            <person name="Sun H."/>
            <person name="Yadav J.S."/>
            <person name="Pangilinan J."/>
            <person name="Larsson K.H."/>
            <person name="Matsuura K."/>
            <person name="Barry K."/>
            <person name="Labutti K."/>
            <person name="Kuo R."/>
            <person name="Ohm R.A."/>
            <person name="Bhattacharya S.S."/>
            <person name="Shirouzu T."/>
            <person name="Yoshinaga Y."/>
            <person name="Martin F.M."/>
            <person name="Grigoriev I.V."/>
            <person name="Hibbett D.S."/>
        </authorList>
    </citation>
    <scope>NUCLEOTIDE SEQUENCE [LARGE SCALE GENOMIC DNA]</scope>
    <source>
        <strain evidence="2 3">CBS 109695</strain>
    </source>
</reference>
<organism evidence="2 3">
    <name type="scientific">Athelia psychrophila</name>
    <dbReference type="NCBI Taxonomy" id="1759441"/>
    <lineage>
        <taxon>Eukaryota</taxon>
        <taxon>Fungi</taxon>
        <taxon>Dikarya</taxon>
        <taxon>Basidiomycota</taxon>
        <taxon>Agaricomycotina</taxon>
        <taxon>Agaricomycetes</taxon>
        <taxon>Agaricomycetidae</taxon>
        <taxon>Atheliales</taxon>
        <taxon>Atheliaceae</taxon>
        <taxon>Athelia</taxon>
    </lineage>
</organism>
<dbReference type="AlphaFoldDB" id="A0A166HKW3"/>
<sequence>MASRDRKRQQFTGGHGQHFGSPKKVRNSSSKRAKIYLGNPLQKEQLRAKLANIFSPSKVPETTDPIDTDNGWMDVDDNDNDNDNGDGDGDDDTAVAADTKDNPESTTVPPSSLLKTKRRILPNAAGYHVYDKWKVIVPGQVGEYLRYTNATIGKPAGPGCPRYSRYPDFRIINVHSCMCQPIAQQLIKNGLFPSAPKQPRIAG</sequence>
<feature type="compositionally biased region" description="Basic residues" evidence="1">
    <location>
        <begin position="21"/>
        <end position="34"/>
    </location>
</feature>
<dbReference type="OrthoDB" id="2669999at2759"/>
<name>A0A166HKW3_9AGAM</name>
<evidence type="ECO:0000313" key="2">
    <source>
        <dbReference type="EMBL" id="KZP18970.1"/>
    </source>
</evidence>
<protein>
    <submittedName>
        <fullName evidence="2">Uncharacterized protein</fullName>
    </submittedName>
</protein>
<keyword evidence="3" id="KW-1185">Reference proteome</keyword>
<feature type="region of interest" description="Disordered" evidence="1">
    <location>
        <begin position="1"/>
        <end position="111"/>
    </location>
</feature>
<proteinExistence type="predicted"/>
<gene>
    <name evidence="2" type="ORF">FIBSPDRAFT_893169</name>
</gene>
<evidence type="ECO:0000313" key="3">
    <source>
        <dbReference type="Proteomes" id="UP000076532"/>
    </source>
</evidence>
<evidence type="ECO:0000256" key="1">
    <source>
        <dbReference type="SAM" id="MobiDB-lite"/>
    </source>
</evidence>
<accession>A0A166HKW3</accession>
<dbReference type="EMBL" id="KV417568">
    <property type="protein sequence ID" value="KZP18970.1"/>
    <property type="molecule type" value="Genomic_DNA"/>
</dbReference>